<feature type="signal peptide" evidence="3">
    <location>
        <begin position="1"/>
        <end position="20"/>
    </location>
</feature>
<dbReference type="Gene3D" id="3.40.190.10">
    <property type="entry name" value="Periplasmic binding protein-like II"/>
    <property type="match status" value="2"/>
</dbReference>
<name>A0A285IZE1_9GAMM</name>
<dbReference type="RefSeq" id="WP_097111606.1">
    <property type="nucleotide sequence ID" value="NZ_OBEB01000004.1"/>
</dbReference>
<organism evidence="5 6">
    <name type="scientific">Arsukibacterium tuosuense</name>
    <dbReference type="NCBI Taxonomy" id="1323745"/>
    <lineage>
        <taxon>Bacteria</taxon>
        <taxon>Pseudomonadati</taxon>
        <taxon>Pseudomonadota</taxon>
        <taxon>Gammaproteobacteria</taxon>
        <taxon>Chromatiales</taxon>
        <taxon>Chromatiaceae</taxon>
        <taxon>Arsukibacterium</taxon>
    </lineage>
</organism>
<dbReference type="Pfam" id="PF00497">
    <property type="entry name" value="SBP_bac_3"/>
    <property type="match status" value="1"/>
</dbReference>
<evidence type="ECO:0000313" key="5">
    <source>
        <dbReference type="EMBL" id="SNY53354.1"/>
    </source>
</evidence>
<evidence type="ECO:0000256" key="2">
    <source>
        <dbReference type="ARBA" id="ARBA00022729"/>
    </source>
</evidence>
<dbReference type="OrthoDB" id="245568at2"/>
<dbReference type="AlphaFoldDB" id="A0A285IZE1"/>
<accession>A0A285IZE1</accession>
<evidence type="ECO:0000313" key="6">
    <source>
        <dbReference type="Proteomes" id="UP000219353"/>
    </source>
</evidence>
<reference evidence="6" key="1">
    <citation type="submission" date="2017-09" db="EMBL/GenBank/DDBJ databases">
        <authorList>
            <person name="Varghese N."/>
            <person name="Submissions S."/>
        </authorList>
    </citation>
    <scope>NUCLEOTIDE SEQUENCE [LARGE SCALE GENOMIC DNA]</scope>
    <source>
        <strain evidence="6">CGMCC 1.12461</strain>
    </source>
</reference>
<dbReference type="InterPro" id="IPR001638">
    <property type="entry name" value="Solute-binding_3/MltF_N"/>
</dbReference>
<protein>
    <submittedName>
        <fullName evidence="5">Amino acid ABC transporter substrate-binding protein, PAAT family</fullName>
    </submittedName>
</protein>
<dbReference type="PANTHER" id="PTHR35936">
    <property type="entry name" value="MEMBRANE-BOUND LYTIC MUREIN TRANSGLYCOSYLASE F"/>
    <property type="match status" value="1"/>
</dbReference>
<keyword evidence="6" id="KW-1185">Reference proteome</keyword>
<dbReference type="Proteomes" id="UP000219353">
    <property type="component" value="Unassembled WGS sequence"/>
</dbReference>
<gene>
    <name evidence="5" type="ORF">SAMN06297280_2379</name>
</gene>
<dbReference type="PANTHER" id="PTHR35936:SF25">
    <property type="entry name" value="ABC TRANSPORTER SUBSTRATE-BINDING PROTEIN"/>
    <property type="match status" value="1"/>
</dbReference>
<keyword evidence="2 3" id="KW-0732">Signal</keyword>
<comment type="similarity">
    <text evidence="1">Belongs to the bacterial solute-binding protein 3 family.</text>
</comment>
<feature type="chain" id="PRO_5013080555" evidence="3">
    <location>
        <begin position="21"/>
        <end position="253"/>
    </location>
</feature>
<evidence type="ECO:0000259" key="4">
    <source>
        <dbReference type="SMART" id="SM00062"/>
    </source>
</evidence>
<dbReference type="SUPFAM" id="SSF53850">
    <property type="entry name" value="Periplasmic binding protein-like II"/>
    <property type="match status" value="1"/>
</dbReference>
<evidence type="ECO:0000256" key="1">
    <source>
        <dbReference type="ARBA" id="ARBA00010333"/>
    </source>
</evidence>
<feature type="domain" description="Solute-binding protein family 3/N-terminal" evidence="4">
    <location>
        <begin position="22"/>
        <end position="240"/>
    </location>
</feature>
<evidence type="ECO:0000256" key="3">
    <source>
        <dbReference type="SAM" id="SignalP"/>
    </source>
</evidence>
<dbReference type="SMART" id="SM00062">
    <property type="entry name" value="PBPb"/>
    <property type="match status" value="1"/>
</dbReference>
<sequence length="253" mass="29059">MRQSWLVSLLLLITSAVVTAAPLTVLVGQHKPPYINTANISGYEVELLAEVISRMGYEPVFVFVPNARIKSLLEQGEGDIASLQPVLSNETGLFYSNPYIRYQNIAISRSDDELVISHSSDLGRYSVLAFQNARTVLGPDYTDMARISADYRETVDQQAQLKMLLSRRVQVLVMDRNIFNHYRLQHDSNEHLTIHPLFSTTLYRAAFRDAEMQRAFDRALLSVMLDSWYQRLQRKYFGEENQTLRHNLLCDEP</sequence>
<proteinExistence type="inferred from homology"/>
<dbReference type="EMBL" id="OBEB01000004">
    <property type="protein sequence ID" value="SNY53354.1"/>
    <property type="molecule type" value="Genomic_DNA"/>
</dbReference>